<evidence type="ECO:0000313" key="2">
    <source>
        <dbReference type="Proteomes" id="UP001551011"/>
    </source>
</evidence>
<sequence length="98" mass="10452">MPLATGGAAHPYRSLVRTLTDGELPLPASFVTTAAMHLLPVPAGSDLPALLARLADHPAVRVAAEWPSPEDEVVVVVTARDPDTIPALLDELRQRTER</sequence>
<dbReference type="Proteomes" id="UP001551011">
    <property type="component" value="Unassembled WGS sequence"/>
</dbReference>
<comment type="caution">
    <text evidence="1">The sequence shown here is derived from an EMBL/GenBank/DDBJ whole genome shotgun (WGS) entry which is preliminary data.</text>
</comment>
<accession>A0ABV3AQ35</accession>
<proteinExistence type="predicted"/>
<dbReference type="EMBL" id="JBFAEG010000070">
    <property type="protein sequence ID" value="MEU5714063.1"/>
    <property type="molecule type" value="Genomic_DNA"/>
</dbReference>
<organism evidence="1 2">
    <name type="scientific">Streptomyces flaveolus</name>
    <dbReference type="NCBI Taxonomy" id="67297"/>
    <lineage>
        <taxon>Bacteria</taxon>
        <taxon>Bacillati</taxon>
        <taxon>Actinomycetota</taxon>
        <taxon>Actinomycetes</taxon>
        <taxon>Kitasatosporales</taxon>
        <taxon>Streptomycetaceae</taxon>
        <taxon>Streptomyces</taxon>
    </lineage>
</organism>
<protein>
    <submittedName>
        <fullName evidence="1">Uncharacterized protein</fullName>
    </submittedName>
</protein>
<reference evidence="1 2" key="1">
    <citation type="submission" date="2024-06" db="EMBL/GenBank/DDBJ databases">
        <title>The Natural Products Discovery Center: Release of the First 8490 Sequenced Strains for Exploring Actinobacteria Biosynthetic Diversity.</title>
        <authorList>
            <person name="Kalkreuter E."/>
            <person name="Kautsar S.A."/>
            <person name="Yang D."/>
            <person name="Bader C.D."/>
            <person name="Teijaro C.N."/>
            <person name="Fluegel L."/>
            <person name="Davis C.M."/>
            <person name="Simpson J.R."/>
            <person name="Lauterbach L."/>
            <person name="Steele A.D."/>
            <person name="Gui C."/>
            <person name="Meng S."/>
            <person name="Li G."/>
            <person name="Viehrig K."/>
            <person name="Ye F."/>
            <person name="Su P."/>
            <person name="Kiefer A.F."/>
            <person name="Nichols A."/>
            <person name="Cepeda A.J."/>
            <person name="Yan W."/>
            <person name="Fan B."/>
            <person name="Jiang Y."/>
            <person name="Adhikari A."/>
            <person name="Zheng C.-J."/>
            <person name="Schuster L."/>
            <person name="Cowan T.M."/>
            <person name="Smanski M.J."/>
            <person name="Chevrette M.G."/>
            <person name="De Carvalho L.P.S."/>
            <person name="Shen B."/>
        </authorList>
    </citation>
    <scope>NUCLEOTIDE SEQUENCE [LARGE SCALE GENOMIC DNA]</scope>
    <source>
        <strain evidence="1 2">NPDC020594</strain>
    </source>
</reference>
<name>A0ABV3AQ35_9ACTN</name>
<evidence type="ECO:0000313" key="1">
    <source>
        <dbReference type="EMBL" id="MEU5714063.1"/>
    </source>
</evidence>
<keyword evidence="2" id="KW-1185">Reference proteome</keyword>
<gene>
    <name evidence="1" type="ORF">AB0H04_46030</name>
</gene>
<dbReference type="RefSeq" id="WP_030658819.1">
    <property type="nucleotide sequence ID" value="NZ_JBEXDP010000128.1"/>
</dbReference>